<dbReference type="PANTHER" id="PTHR11142">
    <property type="entry name" value="PSEUDOURIDYLATE SYNTHASE"/>
    <property type="match status" value="1"/>
</dbReference>
<comment type="catalytic activity">
    <reaction evidence="4 7">
        <text>uridine(38/39/40) in tRNA = pseudouridine(38/39/40) in tRNA</text>
        <dbReference type="Rhea" id="RHEA:22376"/>
        <dbReference type="Rhea" id="RHEA-COMP:10085"/>
        <dbReference type="Rhea" id="RHEA-COMP:10087"/>
        <dbReference type="ChEBI" id="CHEBI:65314"/>
        <dbReference type="ChEBI" id="CHEBI:65315"/>
        <dbReference type="EC" id="5.4.99.12"/>
    </reaction>
</comment>
<dbReference type="AlphaFoldDB" id="A0A1B1SAB2"/>
<protein>
    <recommendedName>
        <fullName evidence="4">tRNA pseudouridine synthase A</fullName>
        <ecNumber evidence="4">5.4.99.12</ecNumber>
    </recommendedName>
    <alternativeName>
        <fullName evidence="4">tRNA pseudouridine(38-40) synthase</fullName>
    </alternativeName>
    <alternativeName>
        <fullName evidence="4">tRNA pseudouridylate synthase I</fullName>
    </alternativeName>
    <alternativeName>
        <fullName evidence="4">tRNA-uridine isomerase I</fullName>
    </alternativeName>
</protein>
<sequence length="246" mass="27360">MKLAYRGAPYHGWQIQPNAVSVQESVEKALSALLREPTPVVGAGRTDTGVNASMMMAHFDTCREIADRAGMVRALCSMLGPDIAVYDIIPVHDDAHARFDAVSRTYHYYTYSGRSPFLYALAWQEPVAGLDFDAMNRAASMLLEVDDFTSFAKLHSDAKTNICRVTRAEWIETVAGDSSRHTFVITADRFLRNMVRAVVGTLVDVGRGKLTVDGFRKVIDSRDRCAAGTSMPPHPLFLHDIRYPYL</sequence>
<dbReference type="InterPro" id="IPR020097">
    <property type="entry name" value="PsdUridine_synth_TruA_a/b_dom"/>
</dbReference>
<gene>
    <name evidence="4 10" type="primary">truA</name>
    <name evidence="9" type="ORF">A4V02_08405</name>
    <name evidence="10" type="ORF">E5333_12995</name>
</gene>
<evidence type="ECO:0000256" key="6">
    <source>
        <dbReference type="PIRSR" id="PIRSR001430-2"/>
    </source>
</evidence>
<dbReference type="RefSeq" id="WP_084274052.1">
    <property type="nucleotide sequence ID" value="NZ_CAJTAP010000044.1"/>
</dbReference>
<feature type="domain" description="Pseudouridine synthase I TruA alpha/beta" evidence="8">
    <location>
        <begin position="145"/>
        <end position="244"/>
    </location>
</feature>
<dbReference type="GeneID" id="65536881"/>
<proteinExistence type="inferred from homology"/>
<dbReference type="NCBIfam" id="TIGR00071">
    <property type="entry name" value="hisT_truA"/>
    <property type="match status" value="1"/>
</dbReference>
<comment type="similarity">
    <text evidence="1 4 7">Belongs to the tRNA pseudouridine synthase TruA family.</text>
</comment>
<dbReference type="Gene3D" id="3.30.70.580">
    <property type="entry name" value="Pseudouridine synthase I, catalytic domain, N-terminal subdomain"/>
    <property type="match status" value="1"/>
</dbReference>
<name>A0A1B1SAB2_9BACT</name>
<comment type="function">
    <text evidence="4">Formation of pseudouridine at positions 38, 39 and 40 in the anticodon stem and loop of transfer RNAs.</text>
</comment>
<dbReference type="GO" id="GO:0160147">
    <property type="term" value="F:tRNA pseudouridine(38-40) synthase activity"/>
    <property type="evidence" value="ECO:0007669"/>
    <property type="project" value="UniProtKB-EC"/>
</dbReference>
<dbReference type="EMBL" id="CP015402">
    <property type="protein sequence ID" value="ANU63749.2"/>
    <property type="molecule type" value="Genomic_DNA"/>
</dbReference>
<dbReference type="EMBL" id="SRYD01000063">
    <property type="protein sequence ID" value="TGY70203.1"/>
    <property type="molecule type" value="Genomic_DNA"/>
</dbReference>
<dbReference type="InterPro" id="IPR001406">
    <property type="entry name" value="PsdUridine_synth_TruA"/>
</dbReference>
<dbReference type="InterPro" id="IPR020095">
    <property type="entry name" value="PsdUridine_synth_TruA_C"/>
</dbReference>
<dbReference type="STRING" id="1796646.A4V02_08405"/>
<keyword evidence="3 4" id="KW-0413">Isomerase</keyword>
<keyword evidence="2 4" id="KW-0819">tRNA processing</keyword>
<accession>A0A1Z2XIA8</accession>
<evidence type="ECO:0000313" key="12">
    <source>
        <dbReference type="Proteomes" id="UP000306630"/>
    </source>
</evidence>
<accession>A0A1B1SAB2</accession>
<evidence type="ECO:0000256" key="7">
    <source>
        <dbReference type="RuleBase" id="RU003792"/>
    </source>
</evidence>
<evidence type="ECO:0000256" key="4">
    <source>
        <dbReference type="HAMAP-Rule" id="MF_00171"/>
    </source>
</evidence>
<evidence type="ECO:0000256" key="2">
    <source>
        <dbReference type="ARBA" id="ARBA00022694"/>
    </source>
</evidence>
<comment type="subunit">
    <text evidence="4">Homodimer.</text>
</comment>
<dbReference type="SUPFAM" id="SSF55120">
    <property type="entry name" value="Pseudouridine synthase"/>
    <property type="match status" value="1"/>
</dbReference>
<dbReference type="GO" id="GO:0003723">
    <property type="term" value="F:RNA binding"/>
    <property type="evidence" value="ECO:0007669"/>
    <property type="project" value="InterPro"/>
</dbReference>
<reference evidence="9" key="2">
    <citation type="submission" date="2017-04" db="EMBL/GenBank/DDBJ databases">
        <title>Complete Genome Sequences of Twelve Strains of a Stable Defined Moderately Diverse Mouse Microbiota 2 (sDMDMm2).</title>
        <authorList>
            <person name="Uchimura Y."/>
            <person name="Wyss M."/>
            <person name="Brugiroux S."/>
            <person name="Limenitakis J.P."/>
            <person name="Stecher B."/>
            <person name="McCoy K.D."/>
            <person name="Macpherson A.J."/>
        </authorList>
    </citation>
    <scope>NUCLEOTIDE SEQUENCE</scope>
    <source>
        <strain evidence="9">YL27</strain>
    </source>
</reference>
<dbReference type="Gene3D" id="3.30.70.660">
    <property type="entry name" value="Pseudouridine synthase I, catalytic domain, C-terminal subdomain"/>
    <property type="match status" value="1"/>
</dbReference>
<dbReference type="PIRSF" id="PIRSF001430">
    <property type="entry name" value="tRNA_psdUrid_synth"/>
    <property type="match status" value="1"/>
</dbReference>
<dbReference type="OrthoDB" id="9811823at2"/>
<dbReference type="FunFam" id="3.30.70.580:FF:000001">
    <property type="entry name" value="tRNA pseudouridine synthase A"/>
    <property type="match status" value="1"/>
</dbReference>
<dbReference type="KEGG" id="pary:A4V02_08405"/>
<keyword evidence="11" id="KW-1185">Reference proteome</keyword>
<dbReference type="Pfam" id="PF01416">
    <property type="entry name" value="PseudoU_synth_1"/>
    <property type="match status" value="1"/>
</dbReference>
<feature type="active site" description="Nucleophile" evidence="4 5">
    <location>
        <position position="47"/>
    </location>
</feature>
<evidence type="ECO:0000313" key="10">
    <source>
        <dbReference type="EMBL" id="TGY70203.1"/>
    </source>
</evidence>
<dbReference type="InterPro" id="IPR020103">
    <property type="entry name" value="PsdUridine_synth_cat_dom_sf"/>
</dbReference>
<comment type="caution">
    <text evidence="4">Lacks conserved residue(s) required for the propagation of feature annotation.</text>
</comment>
<dbReference type="CDD" id="cd02570">
    <property type="entry name" value="PseudoU_synth_EcTruA"/>
    <property type="match status" value="1"/>
</dbReference>
<evidence type="ECO:0000313" key="9">
    <source>
        <dbReference type="EMBL" id="ANU63749.2"/>
    </source>
</evidence>
<evidence type="ECO:0000256" key="5">
    <source>
        <dbReference type="PIRSR" id="PIRSR001430-1"/>
    </source>
</evidence>
<evidence type="ECO:0000313" key="11">
    <source>
        <dbReference type="Proteomes" id="UP000186351"/>
    </source>
</evidence>
<dbReference type="PANTHER" id="PTHR11142:SF0">
    <property type="entry name" value="TRNA PSEUDOURIDINE SYNTHASE-LIKE 1"/>
    <property type="match status" value="1"/>
</dbReference>
<reference evidence="11" key="1">
    <citation type="submission" date="2016-04" db="EMBL/GenBank/DDBJ databases">
        <title>Complete Genome Sequences of Twelve Strains of a Stable Defined Moderately Diverse Mouse Microbiota 2 (sDMDMm2).</title>
        <authorList>
            <person name="Uchimura Y."/>
            <person name="Wyss M."/>
            <person name="Brugiroux S."/>
            <person name="Limenitakis J.P."/>
            <person name="Stecher B."/>
            <person name="McCoy K.D."/>
            <person name="Macpherson A.J."/>
        </authorList>
    </citation>
    <scope>NUCLEOTIDE SEQUENCE [LARGE SCALE GENOMIC DNA]</scope>
    <source>
        <strain evidence="11">YL27</strain>
    </source>
</reference>
<dbReference type="GO" id="GO:0031119">
    <property type="term" value="P:tRNA pseudouridine synthesis"/>
    <property type="evidence" value="ECO:0007669"/>
    <property type="project" value="UniProtKB-UniRule"/>
</dbReference>
<feature type="binding site" evidence="4 6">
    <location>
        <position position="106"/>
    </location>
    <ligand>
        <name>substrate</name>
    </ligand>
</feature>
<organism evidence="9 11">
    <name type="scientific">Muribaculum intestinale</name>
    <dbReference type="NCBI Taxonomy" id="1796646"/>
    <lineage>
        <taxon>Bacteria</taxon>
        <taxon>Pseudomonadati</taxon>
        <taxon>Bacteroidota</taxon>
        <taxon>Bacteroidia</taxon>
        <taxon>Bacteroidales</taxon>
        <taxon>Muribaculaceae</taxon>
        <taxon>Muribaculum</taxon>
    </lineage>
</organism>
<dbReference type="InterPro" id="IPR020094">
    <property type="entry name" value="TruA/RsuA/RluB/E/F_N"/>
</dbReference>
<reference evidence="10 12" key="3">
    <citation type="submission" date="2019-04" db="EMBL/GenBank/DDBJ databases">
        <title>Microbes associate with the intestines of laboratory mice.</title>
        <authorList>
            <person name="Navarre W."/>
            <person name="Wong E."/>
            <person name="Huang K."/>
            <person name="Tropini C."/>
            <person name="Ng K."/>
            <person name="Yu B."/>
        </authorList>
    </citation>
    <scope>NUCLEOTIDE SEQUENCE [LARGE SCALE GENOMIC DNA]</scope>
    <source>
        <strain evidence="10 12">NM06_A21</strain>
    </source>
</reference>
<evidence type="ECO:0000256" key="1">
    <source>
        <dbReference type="ARBA" id="ARBA00009375"/>
    </source>
</evidence>
<dbReference type="Proteomes" id="UP000306630">
    <property type="component" value="Unassembled WGS sequence"/>
</dbReference>
<evidence type="ECO:0000256" key="3">
    <source>
        <dbReference type="ARBA" id="ARBA00023235"/>
    </source>
</evidence>
<dbReference type="HAMAP" id="MF_00171">
    <property type="entry name" value="TruA"/>
    <property type="match status" value="1"/>
</dbReference>
<dbReference type="Proteomes" id="UP000186351">
    <property type="component" value="Chromosome"/>
</dbReference>
<evidence type="ECO:0000259" key="8">
    <source>
        <dbReference type="Pfam" id="PF01416"/>
    </source>
</evidence>
<dbReference type="EC" id="5.4.99.12" evidence="4"/>